<feature type="transmembrane region" description="Helical" evidence="11">
    <location>
        <begin position="352"/>
        <end position="373"/>
    </location>
</feature>
<name>A0A7W7Y2L4_9BACT</name>
<dbReference type="GO" id="GO:0005886">
    <property type="term" value="C:plasma membrane"/>
    <property type="evidence" value="ECO:0007669"/>
    <property type="project" value="UniProtKB-SubCell"/>
</dbReference>
<proteinExistence type="inferred from homology"/>
<keyword evidence="5 11" id="KW-0812">Transmembrane</keyword>
<feature type="transmembrane region" description="Helical" evidence="11">
    <location>
        <begin position="198"/>
        <end position="217"/>
    </location>
</feature>
<dbReference type="GO" id="GO:0008955">
    <property type="term" value="F:peptidoglycan glycosyltransferase activity"/>
    <property type="evidence" value="ECO:0007669"/>
    <property type="project" value="UniProtKB-UniRule"/>
</dbReference>
<keyword evidence="9 11" id="KW-0472">Membrane</keyword>
<dbReference type="NCBIfam" id="TIGR02210">
    <property type="entry name" value="rodA_shape"/>
    <property type="match status" value="1"/>
</dbReference>
<evidence type="ECO:0000256" key="3">
    <source>
        <dbReference type="ARBA" id="ARBA00022676"/>
    </source>
</evidence>
<dbReference type="InterPro" id="IPR011923">
    <property type="entry name" value="RodA/MrdB"/>
</dbReference>
<evidence type="ECO:0000256" key="7">
    <source>
        <dbReference type="ARBA" id="ARBA00022984"/>
    </source>
</evidence>
<feature type="transmembrane region" description="Helical" evidence="11">
    <location>
        <begin position="175"/>
        <end position="193"/>
    </location>
</feature>
<reference evidence="12 13" key="1">
    <citation type="submission" date="2020-08" db="EMBL/GenBank/DDBJ databases">
        <title>Genomic Encyclopedia of Type Strains, Phase IV (KMG-IV): sequencing the most valuable type-strain genomes for metagenomic binning, comparative biology and taxonomic classification.</title>
        <authorList>
            <person name="Goeker M."/>
        </authorList>
    </citation>
    <scope>NUCLEOTIDE SEQUENCE [LARGE SCALE GENOMIC DNA]</scope>
    <source>
        <strain evidence="12 13">DSM 22071</strain>
    </source>
</reference>
<keyword evidence="6 11" id="KW-0133">Cell shape</keyword>
<comment type="catalytic activity">
    <reaction evidence="11">
        <text>[GlcNAc-(1-&gt;4)-Mur2Ac(oyl-L-Ala-gamma-D-Glu-L-Lys-D-Ala-D-Ala)](n)-di-trans,octa-cis-undecaprenyl diphosphate + beta-D-GlcNAc-(1-&gt;4)-Mur2Ac(oyl-L-Ala-gamma-D-Glu-L-Lys-D-Ala-D-Ala)-di-trans,octa-cis-undecaprenyl diphosphate = [GlcNAc-(1-&gt;4)-Mur2Ac(oyl-L-Ala-gamma-D-Glu-L-Lys-D-Ala-D-Ala)](n+1)-di-trans,octa-cis-undecaprenyl diphosphate + di-trans,octa-cis-undecaprenyl diphosphate + H(+)</text>
        <dbReference type="Rhea" id="RHEA:23708"/>
        <dbReference type="Rhea" id="RHEA-COMP:9602"/>
        <dbReference type="Rhea" id="RHEA-COMP:9603"/>
        <dbReference type="ChEBI" id="CHEBI:15378"/>
        <dbReference type="ChEBI" id="CHEBI:58405"/>
        <dbReference type="ChEBI" id="CHEBI:60033"/>
        <dbReference type="ChEBI" id="CHEBI:78435"/>
        <dbReference type="EC" id="2.4.99.28"/>
    </reaction>
</comment>
<evidence type="ECO:0000256" key="6">
    <source>
        <dbReference type="ARBA" id="ARBA00022960"/>
    </source>
</evidence>
<evidence type="ECO:0000256" key="5">
    <source>
        <dbReference type="ARBA" id="ARBA00022692"/>
    </source>
</evidence>
<evidence type="ECO:0000256" key="11">
    <source>
        <dbReference type="HAMAP-Rule" id="MF_02079"/>
    </source>
</evidence>
<dbReference type="EMBL" id="JACHID010000001">
    <property type="protein sequence ID" value="MBB5020923.1"/>
    <property type="molecule type" value="Genomic_DNA"/>
</dbReference>
<dbReference type="UniPathway" id="UPA00219"/>
<keyword evidence="4 11" id="KW-0808">Transferase</keyword>
<dbReference type="GO" id="GO:0051301">
    <property type="term" value="P:cell division"/>
    <property type="evidence" value="ECO:0007669"/>
    <property type="project" value="InterPro"/>
</dbReference>
<keyword evidence="3 11" id="KW-0328">Glycosyltransferase</keyword>
<sequence length="389" mass="43815">MRLRQGLTANSKREEFFIEFFGRLDWLLIFFTVLLCLYGILMVYTASYDTLNQQPSHLFYRQVTWTVIGLLVMFVMAFVDYQFLVRYAYVWYLILLLILIYVMIHGSIGMGAQRWIRIAGINMQPSEIGKLIVIFTLAKYFSSIPKYGDLGIRDLWKPFLLVSIPFIMVAKQPDLGTSLMFLMLFSIIVFVAGVRFKLIIGVLAVVLASLPVLWGFLKPYQQRRVLTFLNPESDPHGAGYHIIQSKIAIGSGGFSGKGLLEGTQSQLKFLPERHTDFIASVMAEELGMIGMMVFFLIFFLLILRALDIAQSAKDREGTFLAVGIISIFVLHAFVNLGMTMGLLPVVGVPLPFISYGGSSMVAILAGIGILLNIRVRRLRLTAENEKAIH</sequence>
<dbReference type="GO" id="GO:0009252">
    <property type="term" value="P:peptidoglycan biosynthetic process"/>
    <property type="evidence" value="ECO:0007669"/>
    <property type="project" value="UniProtKB-UniRule"/>
</dbReference>
<comment type="function">
    <text evidence="11">Peptidoglycan polymerase that is essential for cell wall elongation.</text>
</comment>
<feature type="transmembrane region" description="Helical" evidence="11">
    <location>
        <begin position="89"/>
        <end position="108"/>
    </location>
</feature>
<comment type="subcellular location">
    <subcellularLocation>
        <location evidence="11">Cell membrane</location>
        <topology evidence="11">Multi-pass membrane protein</topology>
    </subcellularLocation>
    <subcellularLocation>
        <location evidence="1">Membrane</location>
        <topology evidence="1">Multi-pass membrane protein</topology>
    </subcellularLocation>
</comment>
<evidence type="ECO:0000256" key="1">
    <source>
        <dbReference type="ARBA" id="ARBA00004141"/>
    </source>
</evidence>
<dbReference type="Proteomes" id="UP000528322">
    <property type="component" value="Unassembled WGS sequence"/>
</dbReference>
<protein>
    <recommendedName>
        <fullName evidence="11">Peptidoglycan glycosyltransferase RodA</fullName>
        <shortName evidence="11">PGT</shortName>
        <ecNumber evidence="11">2.4.99.28</ecNumber>
    </recommendedName>
    <alternativeName>
        <fullName evidence="11">Cell elongation protein RodA</fullName>
    </alternativeName>
    <alternativeName>
        <fullName evidence="11">Cell wall polymerase</fullName>
    </alternativeName>
    <alternativeName>
        <fullName evidence="11">Peptidoglycan polymerase</fullName>
        <shortName evidence="11">PG polymerase</shortName>
    </alternativeName>
</protein>
<dbReference type="GO" id="GO:0015648">
    <property type="term" value="F:lipid-linked peptidoglycan transporter activity"/>
    <property type="evidence" value="ECO:0007669"/>
    <property type="project" value="TreeGrafter"/>
</dbReference>
<feature type="transmembrane region" description="Helical" evidence="11">
    <location>
        <begin position="58"/>
        <end position="83"/>
    </location>
</feature>
<dbReference type="RefSeq" id="WP_183728595.1">
    <property type="nucleotide sequence ID" value="NZ_JACHID010000001.1"/>
</dbReference>
<comment type="pathway">
    <text evidence="11">Cell wall biogenesis; peptidoglycan biosynthesis.</text>
</comment>
<comment type="caution">
    <text evidence="12">The sequence shown here is derived from an EMBL/GenBank/DDBJ whole genome shotgun (WGS) entry which is preliminary data.</text>
</comment>
<feature type="transmembrane region" description="Helical" evidence="11">
    <location>
        <begin position="286"/>
        <end position="306"/>
    </location>
</feature>
<dbReference type="GO" id="GO:0032153">
    <property type="term" value="C:cell division site"/>
    <property type="evidence" value="ECO:0007669"/>
    <property type="project" value="TreeGrafter"/>
</dbReference>
<dbReference type="EC" id="2.4.99.28" evidence="11"/>
<keyword evidence="10 11" id="KW-0961">Cell wall biogenesis/degradation</keyword>
<dbReference type="GO" id="GO:0071555">
    <property type="term" value="P:cell wall organization"/>
    <property type="evidence" value="ECO:0007669"/>
    <property type="project" value="UniProtKB-KW"/>
</dbReference>
<keyword evidence="13" id="KW-1185">Reference proteome</keyword>
<keyword evidence="2 11" id="KW-1003">Cell membrane</keyword>
<evidence type="ECO:0000256" key="10">
    <source>
        <dbReference type="ARBA" id="ARBA00023316"/>
    </source>
</evidence>
<dbReference type="HAMAP" id="MF_02079">
    <property type="entry name" value="PGT_RodA"/>
    <property type="match status" value="1"/>
</dbReference>
<organism evidence="12 13">
    <name type="scientific">Desulfurispira natronophila</name>
    <dbReference type="NCBI Taxonomy" id="682562"/>
    <lineage>
        <taxon>Bacteria</taxon>
        <taxon>Pseudomonadati</taxon>
        <taxon>Chrysiogenota</taxon>
        <taxon>Chrysiogenia</taxon>
        <taxon>Chrysiogenales</taxon>
        <taxon>Chrysiogenaceae</taxon>
        <taxon>Desulfurispira</taxon>
    </lineage>
</organism>
<dbReference type="GO" id="GO:0008360">
    <property type="term" value="P:regulation of cell shape"/>
    <property type="evidence" value="ECO:0007669"/>
    <property type="project" value="UniProtKB-KW"/>
</dbReference>
<feature type="transmembrane region" description="Helical" evidence="11">
    <location>
        <begin position="26"/>
        <end position="46"/>
    </location>
</feature>
<dbReference type="Pfam" id="PF01098">
    <property type="entry name" value="FTSW_RODA_SPOVE"/>
    <property type="match status" value="1"/>
</dbReference>
<feature type="transmembrane region" description="Helical" evidence="11">
    <location>
        <begin position="318"/>
        <end position="346"/>
    </location>
</feature>
<dbReference type="AlphaFoldDB" id="A0A7W7Y2L4"/>
<keyword evidence="7 11" id="KW-0573">Peptidoglycan synthesis</keyword>
<keyword evidence="8 11" id="KW-1133">Transmembrane helix</keyword>
<dbReference type="PANTHER" id="PTHR30474:SF1">
    <property type="entry name" value="PEPTIDOGLYCAN GLYCOSYLTRANSFERASE MRDB"/>
    <property type="match status" value="1"/>
</dbReference>
<evidence type="ECO:0000256" key="9">
    <source>
        <dbReference type="ARBA" id="ARBA00023136"/>
    </source>
</evidence>
<gene>
    <name evidence="11" type="primary">rodA</name>
    <name evidence="12" type="ORF">HNR37_000226</name>
</gene>
<evidence type="ECO:0000256" key="2">
    <source>
        <dbReference type="ARBA" id="ARBA00022475"/>
    </source>
</evidence>
<dbReference type="PROSITE" id="PS00428">
    <property type="entry name" value="FTSW_RODA_SPOVE"/>
    <property type="match status" value="1"/>
</dbReference>
<evidence type="ECO:0000256" key="8">
    <source>
        <dbReference type="ARBA" id="ARBA00022989"/>
    </source>
</evidence>
<evidence type="ECO:0000313" key="12">
    <source>
        <dbReference type="EMBL" id="MBB5020923.1"/>
    </source>
</evidence>
<comment type="similarity">
    <text evidence="11">Belongs to the SEDS family. MrdB/RodA subfamily.</text>
</comment>
<evidence type="ECO:0000256" key="4">
    <source>
        <dbReference type="ARBA" id="ARBA00022679"/>
    </source>
</evidence>
<dbReference type="PANTHER" id="PTHR30474">
    <property type="entry name" value="CELL CYCLE PROTEIN"/>
    <property type="match status" value="1"/>
</dbReference>
<accession>A0A7W7Y2L4</accession>
<dbReference type="InterPro" id="IPR018365">
    <property type="entry name" value="Cell_cycle_FtsW-rel_CS"/>
</dbReference>
<dbReference type="InterPro" id="IPR001182">
    <property type="entry name" value="FtsW/RodA"/>
</dbReference>
<evidence type="ECO:0000313" key="13">
    <source>
        <dbReference type="Proteomes" id="UP000528322"/>
    </source>
</evidence>